<name>Q2LWH8_SYNAS</name>
<evidence type="ECO:0000313" key="1">
    <source>
        <dbReference type="EMBL" id="ABC78434.1"/>
    </source>
</evidence>
<dbReference type="EMBL" id="CP000252">
    <property type="protein sequence ID" value="ABC78434.1"/>
    <property type="molecule type" value="Genomic_DNA"/>
</dbReference>
<gene>
    <name evidence="1" type="ORF">SYN_03762</name>
</gene>
<dbReference type="Proteomes" id="UP000001933">
    <property type="component" value="Chromosome"/>
</dbReference>
<dbReference type="AlphaFoldDB" id="Q2LWH8"/>
<dbReference type="KEGG" id="sat:SYN_03762"/>
<dbReference type="InParanoid" id="Q2LWH8"/>
<protein>
    <submittedName>
        <fullName evidence="1">Hypothetical cytosolic protein</fullName>
    </submittedName>
</protein>
<keyword evidence="2" id="KW-1185">Reference proteome</keyword>
<proteinExistence type="predicted"/>
<evidence type="ECO:0000313" key="2">
    <source>
        <dbReference type="Proteomes" id="UP000001933"/>
    </source>
</evidence>
<dbReference type="HOGENOM" id="CLU_2572607_0_0_7"/>
<organism evidence="1 2">
    <name type="scientific">Syntrophus aciditrophicus (strain SB)</name>
    <dbReference type="NCBI Taxonomy" id="56780"/>
    <lineage>
        <taxon>Bacteria</taxon>
        <taxon>Pseudomonadati</taxon>
        <taxon>Thermodesulfobacteriota</taxon>
        <taxon>Syntrophia</taxon>
        <taxon>Syntrophales</taxon>
        <taxon>Syntrophaceae</taxon>
        <taxon>Syntrophus</taxon>
    </lineage>
</organism>
<dbReference type="STRING" id="56780.SYN_03762"/>
<reference evidence="1 2" key="1">
    <citation type="journal article" date="2007" name="Proc. Natl. Acad. Sci. U.S.A.">
        <title>The genome of Syntrophus aciditrophicus: life at the thermodynamic limit of microbial growth.</title>
        <authorList>
            <person name="McInerney M.J."/>
            <person name="Rohlin L."/>
            <person name="Mouttaki H."/>
            <person name="Kim U."/>
            <person name="Krupp R.S."/>
            <person name="Rios-Hernandez L."/>
            <person name="Sieber J."/>
            <person name="Struchtemeyer C.G."/>
            <person name="Bhattacharyya A."/>
            <person name="Campbell J.W."/>
            <person name="Gunsalus R.P."/>
        </authorList>
    </citation>
    <scope>NUCLEOTIDE SEQUENCE [LARGE SCALE GENOMIC DNA]</scope>
    <source>
        <strain evidence="1 2">SB</strain>
    </source>
</reference>
<accession>Q2LWH8</accession>
<sequence length="81" mass="8816">MVFTNDPATVTGIEGGSMQRVLISSIATGRSATGCMVYKETAMQRGKKGCHKSKVINTEKISAMNAELKTKHCKEGRCHDR</sequence>